<dbReference type="Proteomes" id="UP000000260">
    <property type="component" value="Chromosome"/>
</dbReference>
<protein>
    <submittedName>
        <fullName evidence="1">Uncharacterized protein</fullName>
    </submittedName>
</protein>
<dbReference type="HOGENOM" id="CLU_3215130_0_0_6"/>
<dbReference type="KEGG" id="esa:ESA_00864"/>
<keyword evidence="2" id="KW-1185">Reference proteome</keyword>
<accession>A7MKU4</accession>
<evidence type="ECO:0000313" key="2">
    <source>
        <dbReference type="Proteomes" id="UP000000260"/>
    </source>
</evidence>
<organism evidence="1 2">
    <name type="scientific">Cronobacter sakazakii (strain ATCC BAA-894)</name>
    <name type="common">Enterobacter sakazakii</name>
    <dbReference type="NCBI Taxonomy" id="290339"/>
    <lineage>
        <taxon>Bacteria</taxon>
        <taxon>Pseudomonadati</taxon>
        <taxon>Pseudomonadota</taxon>
        <taxon>Gammaproteobacteria</taxon>
        <taxon>Enterobacterales</taxon>
        <taxon>Enterobacteriaceae</taxon>
        <taxon>Cronobacter</taxon>
    </lineage>
</organism>
<name>A7MKU4_CROS8</name>
<reference evidence="1 2" key="1">
    <citation type="journal article" date="2010" name="PLoS ONE">
        <title>Genome sequence of Cronobacter sakazakii BAA-894 and comparative genomic hybridization analysis with other Cronobacter species.</title>
        <authorList>
            <person name="Kucerova E."/>
            <person name="Clifton S.W."/>
            <person name="Xia X.Q."/>
            <person name="Long F."/>
            <person name="Porwollik S."/>
            <person name="Fulton L."/>
            <person name="Fronick C."/>
            <person name="Minx P."/>
            <person name="Kyung K."/>
            <person name="Warren W."/>
            <person name="Fulton R."/>
            <person name="Feng D."/>
            <person name="Wollam A."/>
            <person name="Shah N."/>
            <person name="Bhonagiri V."/>
            <person name="Nash W.E."/>
            <person name="Hallsworth-Pepin K."/>
            <person name="Wilson R.K."/>
            <person name="McClelland M."/>
            <person name="Forsythe S.J."/>
        </authorList>
    </citation>
    <scope>NUCLEOTIDE SEQUENCE [LARGE SCALE GENOMIC DNA]</scope>
    <source>
        <strain evidence="1 2">ATCC BAA-894</strain>
    </source>
</reference>
<dbReference type="EMBL" id="CP000783">
    <property type="protein sequence ID" value="ABU76135.1"/>
    <property type="molecule type" value="Genomic_DNA"/>
</dbReference>
<dbReference type="AlphaFoldDB" id="A7MKU4"/>
<sequence length="44" mass="4874">MWVLIILRSPLKNDCYGQALQKASYSVLSSNISKSENISQADNS</sequence>
<proteinExistence type="predicted"/>
<evidence type="ECO:0000313" key="1">
    <source>
        <dbReference type="EMBL" id="ABU76135.1"/>
    </source>
</evidence>
<gene>
    <name evidence="1" type="ordered locus">ESA_00864</name>
</gene>